<dbReference type="Proteomes" id="UP000320176">
    <property type="component" value="Unassembled WGS sequence"/>
</dbReference>
<comment type="caution">
    <text evidence="1">The sequence shown here is derived from an EMBL/GenBank/DDBJ whole genome shotgun (WGS) entry which is preliminary data.</text>
</comment>
<dbReference type="RefSeq" id="WP_146521600.1">
    <property type="nucleotide sequence ID" value="NZ_CP151726.1"/>
</dbReference>
<accession>A0A5C6APB3</accession>
<reference evidence="1 2" key="1">
    <citation type="submission" date="2019-02" db="EMBL/GenBank/DDBJ databases">
        <title>Deep-cultivation of Planctomycetes and their phenomic and genomic characterization uncovers novel biology.</title>
        <authorList>
            <person name="Wiegand S."/>
            <person name="Jogler M."/>
            <person name="Boedeker C."/>
            <person name="Pinto D."/>
            <person name="Vollmers J."/>
            <person name="Rivas-Marin E."/>
            <person name="Kohn T."/>
            <person name="Peeters S.H."/>
            <person name="Heuer A."/>
            <person name="Rast P."/>
            <person name="Oberbeckmann S."/>
            <person name="Bunk B."/>
            <person name="Jeske O."/>
            <person name="Meyerdierks A."/>
            <person name="Storesund J.E."/>
            <person name="Kallscheuer N."/>
            <person name="Luecker S."/>
            <person name="Lage O.M."/>
            <person name="Pohl T."/>
            <person name="Merkel B.J."/>
            <person name="Hornburger P."/>
            <person name="Mueller R.-W."/>
            <person name="Bruemmer F."/>
            <person name="Labrenz M."/>
            <person name="Spormann A.M."/>
            <person name="Op Den Camp H."/>
            <person name="Overmann J."/>
            <person name="Amann R."/>
            <person name="Jetten M.S.M."/>
            <person name="Mascher T."/>
            <person name="Medema M.H."/>
            <person name="Devos D.P."/>
            <person name="Kaster A.-K."/>
            <person name="Ovreas L."/>
            <person name="Rohde M."/>
            <person name="Galperin M.Y."/>
            <person name="Jogler C."/>
        </authorList>
    </citation>
    <scope>NUCLEOTIDE SEQUENCE [LARGE SCALE GENOMIC DNA]</scope>
    <source>
        <strain evidence="1 2">Pla52n</strain>
    </source>
</reference>
<evidence type="ECO:0000313" key="1">
    <source>
        <dbReference type="EMBL" id="TWU01119.1"/>
    </source>
</evidence>
<protein>
    <recommendedName>
        <fullName evidence="3">GTP-binding protein</fullName>
    </recommendedName>
</protein>
<gene>
    <name evidence="1" type="ORF">Pla52n_44910</name>
</gene>
<dbReference type="EMBL" id="SJPN01000005">
    <property type="protein sequence ID" value="TWU01119.1"/>
    <property type="molecule type" value="Genomic_DNA"/>
</dbReference>
<dbReference type="AlphaFoldDB" id="A0A5C6APB3"/>
<organism evidence="1 2">
    <name type="scientific">Stieleria varia</name>
    <dbReference type="NCBI Taxonomy" id="2528005"/>
    <lineage>
        <taxon>Bacteria</taxon>
        <taxon>Pseudomonadati</taxon>
        <taxon>Planctomycetota</taxon>
        <taxon>Planctomycetia</taxon>
        <taxon>Pirellulales</taxon>
        <taxon>Pirellulaceae</taxon>
        <taxon>Stieleria</taxon>
    </lineage>
</organism>
<dbReference type="OrthoDB" id="9788989at2"/>
<name>A0A5C6APB3_9BACT</name>
<dbReference type="InterPro" id="IPR025529">
    <property type="entry name" value="DUF4416"/>
</dbReference>
<dbReference type="Pfam" id="PF14385">
    <property type="entry name" value="DUF4416"/>
    <property type="match status" value="1"/>
</dbReference>
<keyword evidence="2" id="KW-1185">Reference proteome</keyword>
<evidence type="ECO:0008006" key="3">
    <source>
        <dbReference type="Google" id="ProtNLM"/>
    </source>
</evidence>
<sequence>MAEIELVEPVIRICAVISRYAEVRQWAIERITDRWGQLVLISHDFPFTAGGFYDAQMGRDLRKVMVACRQPCQPDGLAEWKLETNAWEREFAEQSQHPGAQYPESRPLNLDPGYVTQAKLVLATTKDRDHRLYLHDGIFAEVTLNYTAKQWVSHRWTYPDYRTDEMKAFAQQCRDHLREHIQATGQFRARV</sequence>
<evidence type="ECO:0000313" key="2">
    <source>
        <dbReference type="Proteomes" id="UP000320176"/>
    </source>
</evidence>
<proteinExistence type="predicted"/>